<dbReference type="EMBL" id="LBVL01000014">
    <property type="protein sequence ID" value="KKQ84733.1"/>
    <property type="molecule type" value="Genomic_DNA"/>
</dbReference>
<organism evidence="1 2">
    <name type="scientific">Candidatus Woesebacteria bacterium GW2011_GWB1_38_8</name>
    <dbReference type="NCBI Taxonomy" id="1618570"/>
    <lineage>
        <taxon>Bacteria</taxon>
        <taxon>Candidatus Woeseibacteriota</taxon>
    </lineage>
</organism>
<gene>
    <name evidence="1" type="ORF">UT08_C0014G0025</name>
</gene>
<comment type="caution">
    <text evidence="1">The sequence shown here is derived from an EMBL/GenBank/DDBJ whole genome shotgun (WGS) entry which is preliminary data.</text>
</comment>
<proteinExistence type="predicted"/>
<name>A0A0G0KYJ5_9BACT</name>
<sequence length="108" mass="12218">MCSMYWNLNTKLKCPNCGKSSLWNLQTHFLGDYGSCLNEYKLKEKVNELSNTSVTLDGKNDNFIGDCPNCDKFFDLGAEIVDGKVEKVFFTKCGLKVFKIAQNGLNSW</sequence>
<dbReference type="AlphaFoldDB" id="A0A0G0KYJ5"/>
<evidence type="ECO:0000313" key="1">
    <source>
        <dbReference type="EMBL" id="KKQ84733.1"/>
    </source>
</evidence>
<evidence type="ECO:0000313" key="2">
    <source>
        <dbReference type="Proteomes" id="UP000034081"/>
    </source>
</evidence>
<dbReference type="Proteomes" id="UP000034081">
    <property type="component" value="Unassembled WGS sequence"/>
</dbReference>
<accession>A0A0G0KYJ5</accession>
<protein>
    <submittedName>
        <fullName evidence="1">Uncharacterized protein</fullName>
    </submittedName>
</protein>
<reference evidence="1 2" key="1">
    <citation type="journal article" date="2015" name="Nature">
        <title>rRNA introns, odd ribosomes, and small enigmatic genomes across a large radiation of phyla.</title>
        <authorList>
            <person name="Brown C.T."/>
            <person name="Hug L.A."/>
            <person name="Thomas B.C."/>
            <person name="Sharon I."/>
            <person name="Castelle C.J."/>
            <person name="Singh A."/>
            <person name="Wilkins M.J."/>
            <person name="Williams K.H."/>
            <person name="Banfield J.F."/>
        </authorList>
    </citation>
    <scope>NUCLEOTIDE SEQUENCE [LARGE SCALE GENOMIC DNA]</scope>
</reference>